<evidence type="ECO:0000259" key="1">
    <source>
        <dbReference type="Pfam" id="PF01266"/>
    </source>
</evidence>
<proteinExistence type="predicted"/>
<gene>
    <name evidence="2" type="ORF">WA026_007951</name>
</gene>
<dbReference type="EMBL" id="JARQZJ010000003">
    <property type="protein sequence ID" value="KAK9870386.1"/>
    <property type="molecule type" value="Genomic_DNA"/>
</dbReference>
<protein>
    <recommendedName>
        <fullName evidence="1">FAD dependent oxidoreductase domain-containing protein</fullName>
    </recommendedName>
</protein>
<dbReference type="PANTHER" id="PTHR13847:SF282">
    <property type="entry name" value="LETHAL (2) 37BB"/>
    <property type="match status" value="1"/>
</dbReference>
<comment type="caution">
    <text evidence="2">The sequence shown here is derived from an EMBL/GenBank/DDBJ whole genome shotgun (WGS) entry which is preliminary data.</text>
</comment>
<dbReference type="GO" id="GO:0032981">
    <property type="term" value="P:mitochondrial respiratory chain complex I assembly"/>
    <property type="evidence" value="ECO:0007669"/>
    <property type="project" value="TreeGrafter"/>
</dbReference>
<dbReference type="AlphaFoldDB" id="A0AAW1TIC9"/>
<keyword evidence="3" id="KW-1185">Reference proteome</keyword>
<evidence type="ECO:0000313" key="3">
    <source>
        <dbReference type="Proteomes" id="UP001431783"/>
    </source>
</evidence>
<dbReference type="InterPro" id="IPR006076">
    <property type="entry name" value="FAD-dep_OxRdtase"/>
</dbReference>
<dbReference type="Pfam" id="PF01266">
    <property type="entry name" value="DAO"/>
    <property type="match status" value="1"/>
</dbReference>
<sequence length="479" mass="53318">MLSKHIRFLYNDMSKRLIHNSSILCKKKRMHPVLRTLKILKDDLKNLSPSFIETEMKALSAFPSHTDILVIGGGVIGTSVAYWIREKTGLKGPSVTVIEKDPTFSKSSAALSMGGLRQQFSLPENVQMSLFGVEFLRSLKDRFDSDADVCFTPNGYLTLVGEDGVQPLLDNHIIQKELGALNILLNKTELKQRFSWLNTDDIEMGCLGLAKEGWFDPWSLLNLLKKGATDLGTRFIHAELLDFVSHDTEFIISGEKEAEYTGINEAIVRMPNGEEKSIEFAICVLAAGNETNVIAKKANIGTGKGLLSIPIPLELRNRYVYNVVCEGESPRINMPMTFDQSGIYFRRNGLGGSYFVGMSPFVGEESQTNITEKEFFNEAISPILAERVPAFKSLKIHSSSSGCYEYNYFDQNGILGQHPYYGNIYFAAGFSGQGIQQAPALGRGIAELILDGKYQTIDLTRLGFDRLIVDKPMYELGTL</sequence>
<name>A0AAW1TIC9_9CUCU</name>
<dbReference type="Gene3D" id="3.30.9.10">
    <property type="entry name" value="D-Amino Acid Oxidase, subunit A, domain 2"/>
    <property type="match status" value="1"/>
</dbReference>
<dbReference type="SUPFAM" id="SSF51905">
    <property type="entry name" value="FAD/NAD(P)-binding domain"/>
    <property type="match status" value="1"/>
</dbReference>
<organism evidence="2 3">
    <name type="scientific">Henosepilachna vigintioctopunctata</name>
    <dbReference type="NCBI Taxonomy" id="420089"/>
    <lineage>
        <taxon>Eukaryota</taxon>
        <taxon>Metazoa</taxon>
        <taxon>Ecdysozoa</taxon>
        <taxon>Arthropoda</taxon>
        <taxon>Hexapoda</taxon>
        <taxon>Insecta</taxon>
        <taxon>Pterygota</taxon>
        <taxon>Neoptera</taxon>
        <taxon>Endopterygota</taxon>
        <taxon>Coleoptera</taxon>
        <taxon>Polyphaga</taxon>
        <taxon>Cucujiformia</taxon>
        <taxon>Coccinelloidea</taxon>
        <taxon>Coccinellidae</taxon>
        <taxon>Epilachninae</taxon>
        <taxon>Epilachnini</taxon>
        <taxon>Henosepilachna</taxon>
    </lineage>
</organism>
<dbReference type="Gene3D" id="3.50.50.60">
    <property type="entry name" value="FAD/NAD(P)-binding domain"/>
    <property type="match status" value="1"/>
</dbReference>
<dbReference type="InterPro" id="IPR036188">
    <property type="entry name" value="FAD/NAD-bd_sf"/>
</dbReference>
<dbReference type="PANTHER" id="PTHR13847">
    <property type="entry name" value="SARCOSINE DEHYDROGENASE-RELATED"/>
    <property type="match status" value="1"/>
</dbReference>
<dbReference type="GO" id="GO:0005739">
    <property type="term" value="C:mitochondrion"/>
    <property type="evidence" value="ECO:0007669"/>
    <property type="project" value="GOC"/>
</dbReference>
<evidence type="ECO:0000313" key="2">
    <source>
        <dbReference type="EMBL" id="KAK9870386.1"/>
    </source>
</evidence>
<accession>A0AAW1TIC9</accession>
<feature type="domain" description="FAD dependent oxidoreductase" evidence="1">
    <location>
        <begin position="67"/>
        <end position="448"/>
    </location>
</feature>
<dbReference type="Proteomes" id="UP001431783">
    <property type="component" value="Unassembled WGS sequence"/>
</dbReference>
<reference evidence="2 3" key="1">
    <citation type="submission" date="2023-03" db="EMBL/GenBank/DDBJ databases">
        <title>Genome insight into feeding habits of ladybird beetles.</title>
        <authorList>
            <person name="Li H.-S."/>
            <person name="Huang Y.-H."/>
            <person name="Pang H."/>
        </authorList>
    </citation>
    <scope>NUCLEOTIDE SEQUENCE [LARGE SCALE GENOMIC DNA]</scope>
    <source>
        <strain evidence="2">SYSU_2023b</strain>
        <tissue evidence="2">Whole body</tissue>
    </source>
</reference>